<dbReference type="Gene3D" id="3.20.20.450">
    <property type="entry name" value="EAL domain"/>
    <property type="match status" value="1"/>
</dbReference>
<dbReference type="CDD" id="cd01949">
    <property type="entry name" value="GGDEF"/>
    <property type="match status" value="1"/>
</dbReference>
<dbReference type="SMART" id="SM00267">
    <property type="entry name" value="GGDEF"/>
    <property type="match status" value="1"/>
</dbReference>
<dbReference type="InterPro" id="IPR000160">
    <property type="entry name" value="GGDEF_dom"/>
</dbReference>
<dbReference type="InterPro" id="IPR043128">
    <property type="entry name" value="Rev_trsase/Diguanyl_cyclase"/>
</dbReference>
<evidence type="ECO:0000259" key="3">
    <source>
        <dbReference type="PROSITE" id="PS50887"/>
    </source>
</evidence>
<proteinExistence type="predicted"/>
<feature type="transmembrane region" description="Helical" evidence="1">
    <location>
        <begin position="220"/>
        <end position="238"/>
    </location>
</feature>
<dbReference type="RefSeq" id="WP_310372833.1">
    <property type="nucleotide sequence ID" value="NZ_JAVDXT010000002.1"/>
</dbReference>
<keyword evidence="1" id="KW-0472">Membrane</keyword>
<dbReference type="PROSITE" id="PS50883">
    <property type="entry name" value="EAL"/>
    <property type="match status" value="1"/>
</dbReference>
<dbReference type="CDD" id="cd01948">
    <property type="entry name" value="EAL"/>
    <property type="match status" value="1"/>
</dbReference>
<reference evidence="5 6" key="1">
    <citation type="submission" date="2023-07" db="EMBL/GenBank/DDBJ databases">
        <title>Sorghum-associated microbial communities from plants grown in Nebraska, USA.</title>
        <authorList>
            <person name="Schachtman D."/>
        </authorList>
    </citation>
    <scope>NUCLEOTIDE SEQUENCE [LARGE SCALE GENOMIC DNA]</scope>
    <source>
        <strain evidence="5 6">BE313</strain>
    </source>
</reference>
<keyword evidence="6" id="KW-1185">Reference proteome</keyword>
<dbReference type="InterPro" id="IPR052155">
    <property type="entry name" value="Biofilm_reg_signaling"/>
</dbReference>
<organism evidence="5 6">
    <name type="scientific">Rhodoferax ferrireducens</name>
    <dbReference type="NCBI Taxonomy" id="192843"/>
    <lineage>
        <taxon>Bacteria</taxon>
        <taxon>Pseudomonadati</taxon>
        <taxon>Pseudomonadota</taxon>
        <taxon>Betaproteobacteria</taxon>
        <taxon>Burkholderiales</taxon>
        <taxon>Comamonadaceae</taxon>
        <taxon>Rhodoferax</taxon>
    </lineage>
</organism>
<dbReference type="InterPro" id="IPR035919">
    <property type="entry name" value="EAL_sf"/>
</dbReference>
<feature type="transmembrane region" description="Helical" evidence="1">
    <location>
        <begin position="113"/>
        <end position="133"/>
    </location>
</feature>
<dbReference type="InterPro" id="IPR005330">
    <property type="entry name" value="MHYT_dom"/>
</dbReference>
<dbReference type="Pfam" id="PF00563">
    <property type="entry name" value="EAL"/>
    <property type="match status" value="1"/>
</dbReference>
<dbReference type="SMART" id="SM00052">
    <property type="entry name" value="EAL"/>
    <property type="match status" value="1"/>
</dbReference>
<dbReference type="Proteomes" id="UP001180487">
    <property type="component" value="Unassembled WGS sequence"/>
</dbReference>
<dbReference type="NCBIfam" id="TIGR00254">
    <property type="entry name" value="GGDEF"/>
    <property type="match status" value="1"/>
</dbReference>
<evidence type="ECO:0000313" key="6">
    <source>
        <dbReference type="Proteomes" id="UP001180487"/>
    </source>
</evidence>
<protein>
    <submittedName>
        <fullName evidence="5">Diguanylate cyclase (GGDEF)-like protein</fullName>
    </submittedName>
</protein>
<dbReference type="SUPFAM" id="SSF55073">
    <property type="entry name" value="Nucleotide cyclase"/>
    <property type="match status" value="1"/>
</dbReference>
<dbReference type="Pfam" id="PF03707">
    <property type="entry name" value="MHYT"/>
    <property type="match status" value="3"/>
</dbReference>
<sequence length="706" mass="76027">MDTSFIAVRYAPGIVALSYFIASFASYVALDLAKRVRTPDRVVALGWWVGGSVAMGTGIWSMHFVGMLAISLPFAVGYGYAVTALSWVAAVAVSAIALYLASRNRLTLPRLAGGALAMGLGICAMHYTGMAAMDMAPGIQWSAGWVLASAGIAVAASAVALQIFFWLRRLSGNAEHWWQLVAALVMGAAICGMHYTGMAAASFPLDSVCLSADQLRGDSLGLLVSAATIVLLSLTMFTSMIDVRMQSKTAVLTASLQTANTELQHLAFRDALTGLPNRLLFDDRVAVAVERCSRDGSTLAVLFVDLDGFKPVNDSFGHGVGDLVLREMAQRIAGEARASDTVARVGGDEFVLLLEGKPDTAAAAQIAQRIIDALNQPFSAGDHDVRLSCSLGIAMYPSDGPREQLMAHADAAMYAAKRSGGSAYAFFEPHMNAGVREQIELQRDLRLALDRGELALHYQPKINSARGVITGVEALVRWQHPVRGMLSPGLFIPVAERFGLINALGNWVIEEACRQAHAWRDQGLQIRVAINLSVHQLRQEDLVPRIQRALQQHALDPALLIFEITESVAMEDTEGTLQTCERLGSIGVKLSIDDFGTGYSSLSYLRRLQVSQLKIDQSFVQDLEHSADARAIVEAVVQLAHALGLSVVAEGVETAAQRDVLTALHCDELQGYLYARPMTAMVMGDWAANIGRPQGLAFTESVFLEL</sequence>
<dbReference type="PANTHER" id="PTHR44757">
    <property type="entry name" value="DIGUANYLATE CYCLASE DGCP"/>
    <property type="match status" value="1"/>
</dbReference>
<dbReference type="SUPFAM" id="SSF141868">
    <property type="entry name" value="EAL domain-like"/>
    <property type="match status" value="1"/>
</dbReference>
<comment type="caution">
    <text evidence="5">The sequence shown here is derived from an EMBL/GenBank/DDBJ whole genome shotgun (WGS) entry which is preliminary data.</text>
</comment>
<keyword evidence="1" id="KW-0812">Transmembrane</keyword>
<dbReference type="PANTHER" id="PTHR44757:SF2">
    <property type="entry name" value="BIOFILM ARCHITECTURE MAINTENANCE PROTEIN MBAA"/>
    <property type="match status" value="1"/>
</dbReference>
<feature type="transmembrane region" description="Helical" evidence="1">
    <location>
        <begin position="177"/>
        <end position="200"/>
    </location>
</feature>
<evidence type="ECO:0000259" key="2">
    <source>
        <dbReference type="PROSITE" id="PS50883"/>
    </source>
</evidence>
<feature type="transmembrane region" description="Helical" evidence="1">
    <location>
        <begin position="145"/>
        <end position="165"/>
    </location>
</feature>
<dbReference type="Gene3D" id="3.30.70.270">
    <property type="match status" value="1"/>
</dbReference>
<name>A0ABU2C7C6_9BURK</name>
<gene>
    <name evidence="5" type="ORF">J2X19_001905</name>
</gene>
<evidence type="ECO:0000259" key="4">
    <source>
        <dbReference type="PROSITE" id="PS50924"/>
    </source>
</evidence>
<evidence type="ECO:0000256" key="1">
    <source>
        <dbReference type="PROSITE-ProRule" id="PRU00244"/>
    </source>
</evidence>
<feature type="transmembrane region" description="Helical" evidence="1">
    <location>
        <begin position="42"/>
        <end position="72"/>
    </location>
</feature>
<feature type="domain" description="MHYT" evidence="4">
    <location>
        <begin position="10"/>
        <end position="204"/>
    </location>
</feature>
<dbReference type="PROSITE" id="PS50887">
    <property type="entry name" value="GGDEF"/>
    <property type="match status" value="1"/>
</dbReference>
<feature type="transmembrane region" description="Helical" evidence="1">
    <location>
        <begin position="6"/>
        <end position="30"/>
    </location>
</feature>
<dbReference type="EMBL" id="JAVDXT010000002">
    <property type="protein sequence ID" value="MDR7377226.1"/>
    <property type="molecule type" value="Genomic_DNA"/>
</dbReference>
<dbReference type="InterPro" id="IPR029787">
    <property type="entry name" value="Nucleotide_cyclase"/>
</dbReference>
<dbReference type="InterPro" id="IPR001633">
    <property type="entry name" value="EAL_dom"/>
</dbReference>
<feature type="transmembrane region" description="Helical" evidence="1">
    <location>
        <begin position="78"/>
        <end position="101"/>
    </location>
</feature>
<dbReference type="Pfam" id="PF00990">
    <property type="entry name" value="GGDEF"/>
    <property type="match status" value="1"/>
</dbReference>
<feature type="domain" description="GGDEF" evidence="3">
    <location>
        <begin position="297"/>
        <end position="429"/>
    </location>
</feature>
<feature type="domain" description="EAL" evidence="2">
    <location>
        <begin position="438"/>
        <end position="691"/>
    </location>
</feature>
<keyword evidence="1" id="KW-1133">Transmembrane helix</keyword>
<dbReference type="PROSITE" id="PS50924">
    <property type="entry name" value="MHYT"/>
    <property type="match status" value="1"/>
</dbReference>
<accession>A0ABU2C7C6</accession>
<evidence type="ECO:0000313" key="5">
    <source>
        <dbReference type="EMBL" id="MDR7377226.1"/>
    </source>
</evidence>